<dbReference type="RefSeq" id="WP_337703956.1">
    <property type="nucleotide sequence ID" value="NZ_JBBEGM010000006.1"/>
</dbReference>
<feature type="region of interest" description="Disordered" evidence="1">
    <location>
        <begin position="822"/>
        <end position="849"/>
    </location>
</feature>
<dbReference type="Proteomes" id="UP001369736">
    <property type="component" value="Unassembled WGS sequence"/>
</dbReference>
<protein>
    <submittedName>
        <fullName evidence="2">Baseplate J/gp47 family protein</fullName>
    </submittedName>
</protein>
<comment type="caution">
    <text evidence="2">The sequence shown here is derived from an EMBL/GenBank/DDBJ whole genome shotgun (WGS) entry which is preliminary data.</text>
</comment>
<name>A0ABU8M764_9PSEU</name>
<dbReference type="EMBL" id="JBBEGM010000006">
    <property type="protein sequence ID" value="MEJ2862575.1"/>
    <property type="molecule type" value="Genomic_DNA"/>
</dbReference>
<reference evidence="2 3" key="1">
    <citation type="submission" date="2024-03" db="EMBL/GenBank/DDBJ databases">
        <title>Actinomycetospora sp. OC33-EN07, a novel actinomycete isolated from wild orchid (Aerides multiflora).</title>
        <authorList>
            <person name="Suriyachadkun C."/>
        </authorList>
    </citation>
    <scope>NUCLEOTIDE SEQUENCE [LARGE SCALE GENOMIC DNA]</scope>
    <source>
        <strain evidence="2 3">OC33-EN07</strain>
    </source>
</reference>
<proteinExistence type="predicted"/>
<sequence length="878" mass="92897">MTTGAPLPDPLGAGRPPGEARTVGVDREIRRAMVAAAPPGVGLTGIDRVEVLSNLPDSPGHRPGIPVRRTLLVWWIHGPVPELRLDQVRVAGGVRVDPGVNPVRVLWARRADDLGPDAEGAADSTDAAEGTAEATPEDRALVNRAVLEGDRERVLVVRTSSGGDWSTYVLQVVGPAGGIAPPGVDPPLARAAFSFAVDQPADLDDRPAAAAPPPAESPAADYLARDYDALRARLIDRVATLLPRWSDRSPADPIVTTLELFAGLGDRLASWQDAVATEAYLGTARQRASVRRHARLLDYRMHEGCSARTWLAFDVPPGQPVELPAGTPVADGPPDEAWAGDDPRPPVDDVVRDGGIVFETGHPITLTHDRNRLWLHSWGDPDHVLPVGATVAFLRCPDGVPTLLAGDVLILAAVGSTDRPEDGDPRDRHAVRLARDAVAHEDGLAAPPLTVLELQWVADDALARPLVVARRGDDGRARPAAMAWANVVLADHGAGVVDEALVPERAPLDVPARPRLARTELTWADPLDRAPDSATAALLPDPQRAVPAIVLDDGARRWTPRRDLLDEGPTALAFTVESEADGTSRVRFGDGVAGRRPDPGSSLRAYHRVGGGSAGNVAAGALTTPLAPAGSVLAVGDPRAALRVVNPLPARGGTDPEPVATVRERAARAFRNQQRAVTEADYAQVAGSVPGVRRAVARRRWNGSWYVVDVAVDVTESAAHDPTVWAEVESALAARRMAGVDVVVGGALTVAVEIVMRVHLHPGYPPQEARRLLADAFAAAEGGFFGPGRFTFGQPVRADDVIVTAMGVTGVDWVEVDDEDGEGTLAEPPLRFRRWGGPPPPPEGRDRIEAAPDEVLRADSDPSRLENGRVEVVLAGGA</sequence>
<keyword evidence="3" id="KW-1185">Reference proteome</keyword>
<accession>A0ABU8M764</accession>
<gene>
    <name evidence="2" type="ORF">WCD58_15490</name>
</gene>
<organism evidence="2 3">
    <name type="scientific">Actinomycetospora flava</name>
    <dbReference type="NCBI Taxonomy" id="3129232"/>
    <lineage>
        <taxon>Bacteria</taxon>
        <taxon>Bacillati</taxon>
        <taxon>Actinomycetota</taxon>
        <taxon>Actinomycetes</taxon>
        <taxon>Pseudonocardiales</taxon>
        <taxon>Pseudonocardiaceae</taxon>
        <taxon>Actinomycetospora</taxon>
    </lineage>
</organism>
<feature type="region of interest" description="Disordered" evidence="1">
    <location>
        <begin position="114"/>
        <end position="135"/>
    </location>
</feature>
<evidence type="ECO:0000313" key="2">
    <source>
        <dbReference type="EMBL" id="MEJ2862575.1"/>
    </source>
</evidence>
<feature type="region of interest" description="Disordered" evidence="1">
    <location>
        <begin position="1"/>
        <end position="20"/>
    </location>
</feature>
<evidence type="ECO:0000313" key="3">
    <source>
        <dbReference type="Proteomes" id="UP001369736"/>
    </source>
</evidence>
<evidence type="ECO:0000256" key="1">
    <source>
        <dbReference type="SAM" id="MobiDB-lite"/>
    </source>
</evidence>